<keyword evidence="1" id="KW-0472">Membrane</keyword>
<dbReference type="AlphaFoldDB" id="A0A132NS10"/>
<keyword evidence="1" id="KW-1133">Transmembrane helix</keyword>
<reference evidence="2 3" key="1">
    <citation type="journal article" date="2015" name="Mol. Biochem. Parasitol.">
        <title>Identification of polymorphic genes for use in assemblage B genotyping assays through comparative genomics of multiple assemblage B Giardia duodenalis isolates.</title>
        <authorList>
            <person name="Wielinga C."/>
            <person name="Thompson R.C."/>
            <person name="Monis P."/>
            <person name="Ryan U."/>
        </authorList>
    </citation>
    <scope>NUCLEOTIDE SEQUENCE [LARGE SCALE GENOMIC DNA]</scope>
    <source>
        <strain evidence="2 3">BAH15c1</strain>
    </source>
</reference>
<sequence length="613" mass="67126">MQAATVYQNLATQELVATTYCISSSFNATDVILDFCSLKPSISSPGNLISLWKEVVLVVSQNKNMLWVIDINTQKVVAQFQSNFPCLATAHYVISGFVDAHFFTNTPLVRCHGCAEETSHTLITGFLTRKDVLLVEFSGKTNSFKPVINIPIEKGADETLEPSLSITAQHVAVLCSCSPVSDTLTSTSPLQSNSYSVIYLHYLGEMVDAPARIPIPGTVLSVVLEENNGTDILIVQFRTDNECEIAEYAAQPLSNLWTPVKSERSMHYFVERLGANVYRYSMGGTGDDVVQYKRPSLPCTSLVGLSKNCALAYRNGVIVGVDEQSLCIFVGSAFVRQEITRAARVADVEHLKFLHCTLTETFQLILCAETASGSRLLTLRRPKGKHHYHVAVPGKRFRSLPNPKDAIWVPIECKILCVEPTHAYCLILSKDTCTTLVTQDNSDTEIHLTVDSNSITLPFAIWGGETYPKVCSALQAKITAIYQYLCGLHSHQSSNTQQKKLIIGDETAAEVQKLTTPPPSSEIITPVRTVIVAQSSNASTENSSGKHTSIIANANMYSCTTSQTPLASNLTTDKAKLASCQPITSWIMILVLVSVSIAILMQIRKLINYSLDS</sequence>
<protein>
    <submittedName>
        <fullName evidence="2">Uncharacterized protein</fullName>
    </submittedName>
</protein>
<feature type="transmembrane region" description="Helical" evidence="1">
    <location>
        <begin position="583"/>
        <end position="603"/>
    </location>
</feature>
<proteinExistence type="predicted"/>
<organism evidence="2 3">
    <name type="scientific">Giardia duodenalis assemblage B</name>
    <dbReference type="NCBI Taxonomy" id="1394984"/>
    <lineage>
        <taxon>Eukaryota</taxon>
        <taxon>Metamonada</taxon>
        <taxon>Diplomonadida</taxon>
        <taxon>Hexamitidae</taxon>
        <taxon>Giardiinae</taxon>
        <taxon>Giardia</taxon>
    </lineage>
</organism>
<evidence type="ECO:0000313" key="3">
    <source>
        <dbReference type="Proteomes" id="UP000070089"/>
    </source>
</evidence>
<keyword evidence="1" id="KW-0812">Transmembrane</keyword>
<dbReference type="OrthoDB" id="10304874at2759"/>
<name>A0A132NS10_GIAIN</name>
<dbReference type="VEuPathDB" id="GiardiaDB:QR46_3154"/>
<dbReference type="Proteomes" id="UP000070089">
    <property type="component" value="Unassembled WGS sequence"/>
</dbReference>
<accession>A0A132NS10</accession>
<evidence type="ECO:0000256" key="1">
    <source>
        <dbReference type="SAM" id="Phobius"/>
    </source>
</evidence>
<gene>
    <name evidence="2" type="ORF">QR46_3154</name>
</gene>
<evidence type="ECO:0000313" key="2">
    <source>
        <dbReference type="EMBL" id="KWX12885.1"/>
    </source>
</evidence>
<dbReference type="EMBL" id="JXTI01000095">
    <property type="protein sequence ID" value="KWX12885.1"/>
    <property type="molecule type" value="Genomic_DNA"/>
</dbReference>
<comment type="caution">
    <text evidence="2">The sequence shown here is derived from an EMBL/GenBank/DDBJ whole genome shotgun (WGS) entry which is preliminary data.</text>
</comment>